<organism evidence="2 3">
    <name type="scientific">Catenaria anguillulae PL171</name>
    <dbReference type="NCBI Taxonomy" id="765915"/>
    <lineage>
        <taxon>Eukaryota</taxon>
        <taxon>Fungi</taxon>
        <taxon>Fungi incertae sedis</taxon>
        <taxon>Blastocladiomycota</taxon>
        <taxon>Blastocladiomycetes</taxon>
        <taxon>Blastocladiales</taxon>
        <taxon>Catenariaceae</taxon>
        <taxon>Catenaria</taxon>
    </lineage>
</organism>
<dbReference type="AlphaFoldDB" id="A0A1Y2HM75"/>
<evidence type="ECO:0000313" key="3">
    <source>
        <dbReference type="Proteomes" id="UP000193411"/>
    </source>
</evidence>
<protein>
    <submittedName>
        <fullName evidence="2">Uncharacterized protein</fullName>
    </submittedName>
</protein>
<proteinExistence type="predicted"/>
<keyword evidence="3" id="KW-1185">Reference proteome</keyword>
<reference evidence="2 3" key="1">
    <citation type="submission" date="2016-07" db="EMBL/GenBank/DDBJ databases">
        <title>Pervasive Adenine N6-methylation of Active Genes in Fungi.</title>
        <authorList>
            <consortium name="DOE Joint Genome Institute"/>
            <person name="Mondo S.J."/>
            <person name="Dannebaum R.O."/>
            <person name="Kuo R.C."/>
            <person name="Labutti K."/>
            <person name="Haridas S."/>
            <person name="Kuo A."/>
            <person name="Salamov A."/>
            <person name="Ahrendt S.R."/>
            <person name="Lipzen A."/>
            <person name="Sullivan W."/>
            <person name="Andreopoulos W.B."/>
            <person name="Clum A."/>
            <person name="Lindquist E."/>
            <person name="Daum C."/>
            <person name="Ramamoorthy G.K."/>
            <person name="Gryganskyi A."/>
            <person name="Culley D."/>
            <person name="Magnuson J.K."/>
            <person name="James T.Y."/>
            <person name="O'Malley M.A."/>
            <person name="Stajich J.E."/>
            <person name="Spatafora J.W."/>
            <person name="Visel A."/>
            <person name="Grigoriev I.V."/>
        </authorList>
    </citation>
    <scope>NUCLEOTIDE SEQUENCE [LARGE SCALE GENOMIC DNA]</scope>
    <source>
        <strain evidence="2 3">PL171</strain>
    </source>
</reference>
<dbReference type="Proteomes" id="UP000193411">
    <property type="component" value="Unassembled WGS sequence"/>
</dbReference>
<dbReference type="EMBL" id="MCFL01000021">
    <property type="protein sequence ID" value="ORZ35717.1"/>
    <property type="molecule type" value="Genomic_DNA"/>
</dbReference>
<feature type="region of interest" description="Disordered" evidence="1">
    <location>
        <begin position="59"/>
        <end position="107"/>
    </location>
</feature>
<evidence type="ECO:0000256" key="1">
    <source>
        <dbReference type="SAM" id="MobiDB-lite"/>
    </source>
</evidence>
<feature type="compositionally biased region" description="Polar residues" evidence="1">
    <location>
        <begin position="59"/>
        <end position="71"/>
    </location>
</feature>
<gene>
    <name evidence="2" type="ORF">BCR44DRAFT_50875</name>
</gene>
<sequence length="182" mass="19762">MTASSSMPATSIIIDDPLQLLAAHFDLACHIPKLAEYRLPHDENASMLGQSTVASSLTSEPALSYDQSPATSGGDVLTVAQSHNSPPSLKRSAPHPHDWQKRTRTQPQTADAKALVFTAAFQNLPLIDTVLRENDKSKLHITPVYNALQLVFKSLDSAQVADLQQLLVDTSWSPSMSSTWTT</sequence>
<name>A0A1Y2HM75_9FUNG</name>
<evidence type="ECO:0000313" key="2">
    <source>
        <dbReference type="EMBL" id="ORZ35717.1"/>
    </source>
</evidence>
<accession>A0A1Y2HM75</accession>
<comment type="caution">
    <text evidence="2">The sequence shown here is derived from an EMBL/GenBank/DDBJ whole genome shotgun (WGS) entry which is preliminary data.</text>
</comment>